<evidence type="ECO:0000313" key="4">
    <source>
        <dbReference type="Proteomes" id="UP000585272"/>
    </source>
</evidence>
<evidence type="ECO:0000313" key="3">
    <source>
        <dbReference type="EMBL" id="MBB4663470.1"/>
    </source>
</evidence>
<sequence>MLRPRTARRAFFAVAAIVLAAALALVPHVGAGVLHLAPLLLLLGLLFAGRYVGEHQLERLRGLLARRRGPARRRPTAGRAPRPRPGRAVPRGGLLIGSSLAVRPPPSPVR</sequence>
<comment type="caution">
    <text evidence="3">The sequence shown here is derived from an EMBL/GenBank/DDBJ whole genome shotgun (WGS) entry which is preliminary data.</text>
</comment>
<keyword evidence="2" id="KW-1133">Transmembrane helix</keyword>
<dbReference type="RefSeq" id="WP_343075597.1">
    <property type="nucleotide sequence ID" value="NZ_JACHNU010000004.1"/>
</dbReference>
<feature type="transmembrane region" description="Helical" evidence="2">
    <location>
        <begin position="34"/>
        <end position="53"/>
    </location>
</feature>
<dbReference type="AlphaFoldDB" id="A0A840IHN0"/>
<protein>
    <submittedName>
        <fullName evidence="3">Uncharacterized protein</fullName>
    </submittedName>
</protein>
<proteinExistence type="predicted"/>
<keyword evidence="4" id="KW-1185">Reference proteome</keyword>
<evidence type="ECO:0000256" key="1">
    <source>
        <dbReference type="SAM" id="MobiDB-lite"/>
    </source>
</evidence>
<keyword evidence="2" id="KW-0472">Membrane</keyword>
<feature type="region of interest" description="Disordered" evidence="1">
    <location>
        <begin position="68"/>
        <end position="110"/>
    </location>
</feature>
<dbReference type="EMBL" id="JACHNU010000004">
    <property type="protein sequence ID" value="MBB4663470.1"/>
    <property type="molecule type" value="Genomic_DNA"/>
</dbReference>
<feature type="compositionally biased region" description="Basic residues" evidence="1">
    <location>
        <begin position="68"/>
        <end position="85"/>
    </location>
</feature>
<keyword evidence="2" id="KW-0812">Transmembrane</keyword>
<dbReference type="Proteomes" id="UP000585272">
    <property type="component" value="Unassembled WGS sequence"/>
</dbReference>
<organism evidence="3 4">
    <name type="scientific">Conexibacter arvalis</name>
    <dbReference type="NCBI Taxonomy" id="912552"/>
    <lineage>
        <taxon>Bacteria</taxon>
        <taxon>Bacillati</taxon>
        <taxon>Actinomycetota</taxon>
        <taxon>Thermoleophilia</taxon>
        <taxon>Solirubrobacterales</taxon>
        <taxon>Conexibacteraceae</taxon>
        <taxon>Conexibacter</taxon>
    </lineage>
</organism>
<name>A0A840IHN0_9ACTN</name>
<accession>A0A840IHN0</accession>
<reference evidence="3 4" key="1">
    <citation type="submission" date="2020-08" db="EMBL/GenBank/DDBJ databases">
        <title>Genomic Encyclopedia of Archaeal and Bacterial Type Strains, Phase II (KMG-II): from individual species to whole genera.</title>
        <authorList>
            <person name="Goeker M."/>
        </authorList>
    </citation>
    <scope>NUCLEOTIDE SEQUENCE [LARGE SCALE GENOMIC DNA]</scope>
    <source>
        <strain evidence="3 4">DSM 23288</strain>
    </source>
</reference>
<evidence type="ECO:0000256" key="2">
    <source>
        <dbReference type="SAM" id="Phobius"/>
    </source>
</evidence>
<gene>
    <name evidence="3" type="ORF">BDZ31_003065</name>
</gene>